<sequence length="222" mass="25413">MQSLSDKEIIKKFKTYCSKEHINTSNILAITIQLNRSTKCTSFIIDFDNEKLLKAYTLENDGKTVDKYAGSFSISYHANLPRLDESAPAQVDAPGSAPFCCHNLVPFKPTRTARDSVFADLLSGQGNHPDIVYEVKAQVDNGPMISTRYFKVLSSKIKEIDRDNNTNKIHSFKNYKCPTHNRFYGIDLYSTREGSNYHHMRASPFEKRDMEVLDSFFKEFDI</sequence>
<dbReference type="KEGG" id="dfa:DFA_01142"/>
<organism evidence="1 2">
    <name type="scientific">Cavenderia fasciculata</name>
    <name type="common">Slime mold</name>
    <name type="synonym">Dictyostelium fasciculatum</name>
    <dbReference type="NCBI Taxonomy" id="261658"/>
    <lineage>
        <taxon>Eukaryota</taxon>
        <taxon>Amoebozoa</taxon>
        <taxon>Evosea</taxon>
        <taxon>Eumycetozoa</taxon>
        <taxon>Dictyostelia</taxon>
        <taxon>Acytosteliales</taxon>
        <taxon>Cavenderiaceae</taxon>
        <taxon>Cavenderia</taxon>
    </lineage>
</organism>
<evidence type="ECO:0000313" key="1">
    <source>
        <dbReference type="EMBL" id="EGG21263.1"/>
    </source>
</evidence>
<protein>
    <submittedName>
        <fullName evidence="1">Uncharacterized protein</fullName>
    </submittedName>
</protein>
<dbReference type="Proteomes" id="UP000007797">
    <property type="component" value="Unassembled WGS sequence"/>
</dbReference>
<dbReference type="OMA" id="ITCAMAQ"/>
<evidence type="ECO:0000313" key="2">
    <source>
        <dbReference type="Proteomes" id="UP000007797"/>
    </source>
</evidence>
<proteinExistence type="predicted"/>
<dbReference type="GeneID" id="14873481"/>
<name>F4PQZ8_CACFS</name>
<dbReference type="RefSeq" id="XP_004359113.1">
    <property type="nucleotide sequence ID" value="XM_004359056.1"/>
</dbReference>
<gene>
    <name evidence="1" type="ORF">DFA_01142</name>
</gene>
<accession>F4PQZ8</accession>
<dbReference type="AlphaFoldDB" id="F4PQZ8"/>
<reference evidence="2" key="1">
    <citation type="journal article" date="2011" name="Genome Res.">
        <title>Phylogeny-wide analysis of social amoeba genomes highlights ancient origins for complex intercellular communication.</title>
        <authorList>
            <person name="Heidel A.J."/>
            <person name="Lawal H.M."/>
            <person name="Felder M."/>
            <person name="Schilde C."/>
            <person name="Helps N.R."/>
            <person name="Tunggal B."/>
            <person name="Rivero F."/>
            <person name="John U."/>
            <person name="Schleicher M."/>
            <person name="Eichinger L."/>
            <person name="Platzer M."/>
            <person name="Noegel A.A."/>
            <person name="Schaap P."/>
            <person name="Gloeckner G."/>
        </authorList>
    </citation>
    <scope>NUCLEOTIDE SEQUENCE [LARGE SCALE GENOMIC DNA]</scope>
    <source>
        <strain evidence="2">SH3</strain>
    </source>
</reference>
<keyword evidence="2" id="KW-1185">Reference proteome</keyword>
<dbReference type="OrthoDB" id="19295at2759"/>
<dbReference type="EMBL" id="GL883010">
    <property type="protein sequence ID" value="EGG21263.1"/>
    <property type="molecule type" value="Genomic_DNA"/>
</dbReference>